<reference evidence="1 2" key="1">
    <citation type="journal article" date="2019" name="Nat. Ecol. Evol.">
        <title>Megaphylogeny resolves global patterns of mushroom evolution.</title>
        <authorList>
            <person name="Varga T."/>
            <person name="Krizsan K."/>
            <person name="Foldi C."/>
            <person name="Dima B."/>
            <person name="Sanchez-Garcia M."/>
            <person name="Sanchez-Ramirez S."/>
            <person name="Szollosi G.J."/>
            <person name="Szarkandi J.G."/>
            <person name="Papp V."/>
            <person name="Albert L."/>
            <person name="Andreopoulos W."/>
            <person name="Angelini C."/>
            <person name="Antonin V."/>
            <person name="Barry K.W."/>
            <person name="Bougher N.L."/>
            <person name="Buchanan P."/>
            <person name="Buyck B."/>
            <person name="Bense V."/>
            <person name="Catcheside P."/>
            <person name="Chovatia M."/>
            <person name="Cooper J."/>
            <person name="Damon W."/>
            <person name="Desjardin D."/>
            <person name="Finy P."/>
            <person name="Geml J."/>
            <person name="Haridas S."/>
            <person name="Hughes K."/>
            <person name="Justo A."/>
            <person name="Karasinski D."/>
            <person name="Kautmanova I."/>
            <person name="Kiss B."/>
            <person name="Kocsube S."/>
            <person name="Kotiranta H."/>
            <person name="LaButti K.M."/>
            <person name="Lechner B.E."/>
            <person name="Liimatainen K."/>
            <person name="Lipzen A."/>
            <person name="Lukacs Z."/>
            <person name="Mihaltcheva S."/>
            <person name="Morgado L.N."/>
            <person name="Niskanen T."/>
            <person name="Noordeloos M.E."/>
            <person name="Ohm R.A."/>
            <person name="Ortiz-Santana B."/>
            <person name="Ovrebo C."/>
            <person name="Racz N."/>
            <person name="Riley R."/>
            <person name="Savchenko A."/>
            <person name="Shiryaev A."/>
            <person name="Soop K."/>
            <person name="Spirin V."/>
            <person name="Szebenyi C."/>
            <person name="Tomsovsky M."/>
            <person name="Tulloss R.E."/>
            <person name="Uehling J."/>
            <person name="Grigoriev I.V."/>
            <person name="Vagvolgyi C."/>
            <person name="Papp T."/>
            <person name="Martin F.M."/>
            <person name="Miettinen O."/>
            <person name="Hibbett D.S."/>
            <person name="Nagy L.G."/>
        </authorList>
    </citation>
    <scope>NUCLEOTIDE SEQUENCE [LARGE SCALE GENOMIC DNA]</scope>
    <source>
        <strain evidence="1 2">FP101781</strain>
    </source>
</reference>
<evidence type="ECO:0000313" key="2">
    <source>
        <dbReference type="Proteomes" id="UP000298030"/>
    </source>
</evidence>
<dbReference type="AlphaFoldDB" id="A0A4Y7SLE1"/>
<name>A0A4Y7SLE1_COPMI</name>
<evidence type="ECO:0000313" key="1">
    <source>
        <dbReference type="EMBL" id="TEB22690.1"/>
    </source>
</evidence>
<dbReference type="EMBL" id="QPFP01000087">
    <property type="protein sequence ID" value="TEB22690.1"/>
    <property type="molecule type" value="Genomic_DNA"/>
</dbReference>
<dbReference type="Proteomes" id="UP000298030">
    <property type="component" value="Unassembled WGS sequence"/>
</dbReference>
<keyword evidence="2" id="KW-1185">Reference proteome</keyword>
<accession>A0A4Y7SLE1</accession>
<organism evidence="1 2">
    <name type="scientific">Coprinellus micaceus</name>
    <name type="common">Glistening ink-cap mushroom</name>
    <name type="synonym">Coprinus micaceus</name>
    <dbReference type="NCBI Taxonomy" id="71717"/>
    <lineage>
        <taxon>Eukaryota</taxon>
        <taxon>Fungi</taxon>
        <taxon>Dikarya</taxon>
        <taxon>Basidiomycota</taxon>
        <taxon>Agaricomycotina</taxon>
        <taxon>Agaricomycetes</taxon>
        <taxon>Agaricomycetidae</taxon>
        <taxon>Agaricales</taxon>
        <taxon>Agaricineae</taxon>
        <taxon>Psathyrellaceae</taxon>
        <taxon>Coprinellus</taxon>
    </lineage>
</organism>
<comment type="caution">
    <text evidence="1">The sequence shown here is derived from an EMBL/GenBank/DDBJ whole genome shotgun (WGS) entry which is preliminary data.</text>
</comment>
<gene>
    <name evidence="1" type="ORF">FA13DRAFT_1475147</name>
</gene>
<sequence length="202" mass="22577">MAYRRSTFTYRETTLAREDCCRLRAPTSYESRSGLERIVPFALHHDSCLSTVRLVCCTPRHLPHRALLITFVFRGFHGFRPYAASEDLITAGVSSPEVPTECDDETPAGDLLEHELRQGVPRGMNSSLIIWNRNGGDVTLEPSDGVNAAQLVFELALYPRYITIDSGSSEQGSLRYPIPPWGNPTLIRAGRGRLDIACPRSW</sequence>
<protein>
    <submittedName>
        <fullName evidence="1">Uncharacterized protein</fullName>
    </submittedName>
</protein>
<proteinExistence type="predicted"/>